<keyword evidence="9" id="KW-1015">Disulfide bond</keyword>
<dbReference type="eggNOG" id="ENOG502TF02">
    <property type="taxonomic scope" value="Eukaryota"/>
</dbReference>
<gene>
    <name evidence="14" type="primary">Defb135</name>
</gene>
<evidence type="ECO:0000259" key="12">
    <source>
        <dbReference type="Pfam" id="PF13841"/>
    </source>
</evidence>
<proteinExistence type="inferred from homology"/>
<keyword evidence="5 10" id="KW-0929">Antimicrobial</keyword>
<evidence type="ECO:0000256" key="1">
    <source>
        <dbReference type="ARBA" id="ARBA00002878"/>
    </source>
</evidence>
<evidence type="ECO:0000256" key="3">
    <source>
        <dbReference type="ARBA" id="ARBA00007371"/>
    </source>
</evidence>
<evidence type="ECO:0000256" key="8">
    <source>
        <dbReference type="ARBA" id="ARBA00023022"/>
    </source>
</evidence>
<keyword evidence="11" id="KW-0812">Transmembrane</keyword>
<dbReference type="KEGG" id="maua:101844467"/>
<comment type="subcellular location">
    <subcellularLocation>
        <location evidence="2 10">Secreted</location>
    </subcellularLocation>
</comment>
<keyword evidence="7 10" id="KW-0211">Defensin</keyword>
<evidence type="ECO:0000256" key="7">
    <source>
        <dbReference type="ARBA" id="ARBA00022940"/>
    </source>
</evidence>
<dbReference type="GO" id="GO:0045087">
    <property type="term" value="P:innate immune response"/>
    <property type="evidence" value="ECO:0007669"/>
    <property type="project" value="InterPro"/>
</dbReference>
<reference evidence="14" key="1">
    <citation type="submission" date="2025-08" db="UniProtKB">
        <authorList>
            <consortium name="RefSeq"/>
        </authorList>
    </citation>
    <scope>IDENTIFICATION</scope>
    <source>
        <tissue evidence="14">Liver</tissue>
    </source>
</reference>
<evidence type="ECO:0000256" key="11">
    <source>
        <dbReference type="SAM" id="Phobius"/>
    </source>
</evidence>
<keyword evidence="4 10" id="KW-0964">Secreted</keyword>
<evidence type="ECO:0000256" key="4">
    <source>
        <dbReference type="ARBA" id="ARBA00022525"/>
    </source>
</evidence>
<evidence type="ECO:0000313" key="13">
    <source>
        <dbReference type="Proteomes" id="UP000886700"/>
    </source>
</evidence>
<dbReference type="GO" id="GO:0042742">
    <property type="term" value="P:defense response to bacterium"/>
    <property type="evidence" value="ECO:0007669"/>
    <property type="project" value="UniProtKB-UniRule"/>
</dbReference>
<evidence type="ECO:0000256" key="10">
    <source>
        <dbReference type="RuleBase" id="RU231113"/>
    </source>
</evidence>
<evidence type="ECO:0000256" key="5">
    <source>
        <dbReference type="ARBA" id="ARBA00022529"/>
    </source>
</evidence>
<evidence type="ECO:0000256" key="9">
    <source>
        <dbReference type="ARBA" id="ARBA00023157"/>
    </source>
</evidence>
<dbReference type="GeneID" id="101844467"/>
<dbReference type="GO" id="GO:0005576">
    <property type="term" value="C:extracellular region"/>
    <property type="evidence" value="ECO:0007669"/>
    <property type="project" value="UniProtKB-SubCell"/>
</dbReference>
<feature type="transmembrane region" description="Helical" evidence="11">
    <location>
        <begin position="25"/>
        <end position="46"/>
    </location>
</feature>
<comment type="function">
    <text evidence="1 10">Has antibacterial activity.</text>
</comment>
<protein>
    <recommendedName>
        <fullName evidence="10">Beta-defensin</fullName>
    </recommendedName>
</protein>
<evidence type="ECO:0000256" key="2">
    <source>
        <dbReference type="ARBA" id="ARBA00004613"/>
    </source>
</evidence>
<dbReference type="InterPro" id="IPR050544">
    <property type="entry name" value="Beta-defensin"/>
</dbReference>
<keyword evidence="11" id="KW-0472">Membrane</keyword>
<dbReference type="OrthoDB" id="9534593at2759"/>
<evidence type="ECO:0000256" key="6">
    <source>
        <dbReference type="ARBA" id="ARBA00022729"/>
    </source>
</evidence>
<dbReference type="PANTHER" id="PTHR15001">
    <property type="entry name" value="BETA-DEFENSIN 123-RELATED"/>
    <property type="match status" value="1"/>
</dbReference>
<organism evidence="13 14">
    <name type="scientific">Mesocricetus auratus</name>
    <name type="common">Golden hamster</name>
    <dbReference type="NCBI Taxonomy" id="10036"/>
    <lineage>
        <taxon>Eukaryota</taxon>
        <taxon>Metazoa</taxon>
        <taxon>Chordata</taxon>
        <taxon>Craniata</taxon>
        <taxon>Vertebrata</taxon>
        <taxon>Euteleostomi</taxon>
        <taxon>Mammalia</taxon>
        <taxon>Eutheria</taxon>
        <taxon>Euarchontoglires</taxon>
        <taxon>Glires</taxon>
        <taxon>Rodentia</taxon>
        <taxon>Myomorpha</taxon>
        <taxon>Muroidea</taxon>
        <taxon>Cricetidae</taxon>
        <taxon>Cricetinae</taxon>
        <taxon>Mesocricetus</taxon>
    </lineage>
</organism>
<keyword evidence="13" id="KW-1185">Reference proteome</keyword>
<evidence type="ECO:0000313" key="14">
    <source>
        <dbReference type="RefSeq" id="XP_005075333.2"/>
    </source>
</evidence>
<dbReference type="Pfam" id="PF13841">
    <property type="entry name" value="Defensin_beta_2"/>
    <property type="match status" value="1"/>
</dbReference>
<dbReference type="AlphaFoldDB" id="A0A1U7QMJ9"/>
<dbReference type="CTD" id="613209"/>
<keyword evidence="11" id="KW-1133">Transmembrane helix</keyword>
<dbReference type="PANTHER" id="PTHR15001:SF10">
    <property type="entry name" value="BETA-DEFENSIN 135"/>
    <property type="match status" value="1"/>
</dbReference>
<feature type="domain" description="Beta-defensin" evidence="12">
    <location>
        <begin position="63"/>
        <end position="92"/>
    </location>
</feature>
<keyword evidence="8 10" id="KW-0044">Antibiotic</keyword>
<dbReference type="InterPro" id="IPR025933">
    <property type="entry name" value="Beta_defensin_dom"/>
</dbReference>
<dbReference type="Proteomes" id="UP000886700">
    <property type="component" value="Unplaced"/>
</dbReference>
<name>A0A1U7QMJ9_MESAU</name>
<dbReference type="RefSeq" id="XP_005075333.2">
    <property type="nucleotide sequence ID" value="XM_005075276.4"/>
</dbReference>
<sequence length="104" mass="11652">MQIDLHVSKATHTVTLPCLSADSSLAGLVMRSLQLILVVFVLLSYVPPARSGLNIYIRRIFDTCWLLKGVCREKCTDDEIYNILCGTNFLCCISPKDMPTLFVK</sequence>
<comment type="similarity">
    <text evidence="3 10">Belongs to the beta-defensin family.</text>
</comment>
<accession>A0A1U7QMJ9</accession>
<keyword evidence="6" id="KW-0732">Signal</keyword>